<dbReference type="PROSITE" id="PS00671">
    <property type="entry name" value="D_2_HYDROXYACID_DH_3"/>
    <property type="match status" value="1"/>
</dbReference>
<evidence type="ECO:0000313" key="9">
    <source>
        <dbReference type="Proteomes" id="UP000255066"/>
    </source>
</evidence>
<dbReference type="InterPro" id="IPR038251">
    <property type="entry name" value="PdxB_dimer_sf"/>
</dbReference>
<dbReference type="EC" id="1.1.1.95" evidence="7"/>
<dbReference type="InterPro" id="IPR006140">
    <property type="entry name" value="D-isomer_DH_NAD-bd"/>
</dbReference>
<sequence length="354" mass="39400">MNILADASLPGLKEAFPPPFNLTVYDNQNDIPGLLAGQEILLCRATLKVGKSLFTEHTVKYVATASSGIDHIDSELLEGLGIGLLDAKGCNAQAVADYVVCTLAWLRERRNFTGKNAVVIGAGAVGSRVYLRLKKLGLNVLSYDPLREEWDSSFKSCHFNDLFDADLVSLHANLHALDPYPSFHLLDRQFFSSFNSKGVIINAARGHIVNEQTLLNHPEICYCTDVYSNEPEINSKIIELAAICTPHIAGHSIEAKQRAVQIISQKLHALYALPFQPNPESHIPLNNLHAETWEQLVLSLYNPELETSAFKKAFNKQTAFLELRKSHPARHDFNYYQFPDNSHKELLQLAGIDG</sequence>
<dbReference type="Gene3D" id="3.40.50.720">
    <property type="entry name" value="NAD(P)-binding Rossmann-like Domain"/>
    <property type="match status" value="2"/>
</dbReference>
<dbReference type="InterPro" id="IPR006139">
    <property type="entry name" value="D-isomer_2_OHA_DH_cat_dom"/>
</dbReference>
<proteinExistence type="inferred from homology"/>
<keyword evidence="1 3" id="KW-0560">Oxidoreductase</keyword>
<dbReference type="InterPro" id="IPR036291">
    <property type="entry name" value="NAD(P)-bd_dom_sf"/>
</dbReference>
<dbReference type="SUPFAM" id="SSF51735">
    <property type="entry name" value="NAD(P)-binding Rossmann-fold domains"/>
    <property type="match status" value="1"/>
</dbReference>
<dbReference type="Proteomes" id="UP000255066">
    <property type="component" value="Unassembled WGS sequence"/>
</dbReference>
<dbReference type="Pfam" id="PF02826">
    <property type="entry name" value="2-Hacid_dh_C"/>
    <property type="match status" value="1"/>
</dbReference>
<dbReference type="EC" id="1.1.1.290" evidence="7"/>
<dbReference type="EMBL" id="LNXT01000001">
    <property type="protein sequence ID" value="KTC76076.1"/>
    <property type="molecule type" value="Genomic_DNA"/>
</dbReference>
<dbReference type="InterPro" id="IPR050223">
    <property type="entry name" value="D-isomer_2-hydroxyacid_DH"/>
</dbReference>
<accession>A0A378IBU4</accession>
<reference evidence="7 9" key="2">
    <citation type="submission" date="2018-06" db="EMBL/GenBank/DDBJ databases">
        <authorList>
            <consortium name="Pathogen Informatics"/>
            <person name="Doyle S."/>
        </authorList>
    </citation>
    <scope>NUCLEOTIDE SEQUENCE [LARGE SCALE GENOMIC DNA]</scope>
    <source>
        <strain evidence="7 9">NCTC12437</strain>
    </source>
</reference>
<evidence type="ECO:0000256" key="3">
    <source>
        <dbReference type="RuleBase" id="RU003719"/>
    </source>
</evidence>
<dbReference type="STRING" id="28083.Lbir_0145"/>
<evidence type="ECO:0000256" key="2">
    <source>
        <dbReference type="ARBA" id="ARBA00023027"/>
    </source>
</evidence>
<dbReference type="GO" id="GO:0016618">
    <property type="term" value="F:hydroxypyruvate reductase [NAD(P)H] activity"/>
    <property type="evidence" value="ECO:0007669"/>
    <property type="project" value="TreeGrafter"/>
</dbReference>
<evidence type="ECO:0000259" key="5">
    <source>
        <dbReference type="Pfam" id="PF02826"/>
    </source>
</evidence>
<protein>
    <submittedName>
        <fullName evidence="7">Erythronate-4-phosphate dehydrogenase</fullName>
        <ecNumber evidence="7">1.1.1.290</ecNumber>
        <ecNumber evidence="7">1.1.1.95</ecNumber>
    </submittedName>
</protein>
<dbReference type="Proteomes" id="UP000054735">
    <property type="component" value="Unassembled WGS sequence"/>
</dbReference>
<dbReference type="GO" id="GO:0005829">
    <property type="term" value="C:cytosol"/>
    <property type="evidence" value="ECO:0007669"/>
    <property type="project" value="TreeGrafter"/>
</dbReference>
<feature type="domain" description="D-isomer specific 2-hydroxyacid dehydrogenase catalytic" evidence="4">
    <location>
        <begin position="34"/>
        <end position="269"/>
    </location>
</feature>
<evidence type="ECO:0000313" key="8">
    <source>
        <dbReference type="Proteomes" id="UP000054735"/>
    </source>
</evidence>
<comment type="similarity">
    <text evidence="3">Belongs to the D-isomer specific 2-hydroxyacid dehydrogenase family.</text>
</comment>
<dbReference type="EMBL" id="UGNW01000001">
    <property type="protein sequence ID" value="STX32300.1"/>
    <property type="molecule type" value="Genomic_DNA"/>
</dbReference>
<name>A0A378IBU4_9GAMM</name>
<dbReference type="PANTHER" id="PTHR10996:SF178">
    <property type="entry name" value="2-HYDROXYACID DEHYDROGENASE YGL185C-RELATED"/>
    <property type="match status" value="1"/>
</dbReference>
<evidence type="ECO:0000259" key="4">
    <source>
        <dbReference type="Pfam" id="PF00389"/>
    </source>
</evidence>
<dbReference type="Pfam" id="PF00389">
    <property type="entry name" value="2-Hacid_dh"/>
    <property type="match status" value="1"/>
</dbReference>
<evidence type="ECO:0000256" key="1">
    <source>
        <dbReference type="ARBA" id="ARBA00023002"/>
    </source>
</evidence>
<reference evidence="6 8" key="1">
    <citation type="submission" date="2015-11" db="EMBL/GenBank/DDBJ databases">
        <title>Genomic analysis of 38 Legionella species identifies large and diverse effector repertoires.</title>
        <authorList>
            <person name="Burstein D."/>
            <person name="Amaro F."/>
            <person name="Zusman T."/>
            <person name="Lifshitz Z."/>
            <person name="Cohen O."/>
            <person name="Gilbert J.A."/>
            <person name="Pupko T."/>
            <person name="Shuman H.A."/>
            <person name="Segal G."/>
        </authorList>
    </citation>
    <scope>NUCLEOTIDE SEQUENCE [LARGE SCALE GENOMIC DNA]</scope>
    <source>
        <strain evidence="6 8">CDC#1407-AL-14</strain>
    </source>
</reference>
<dbReference type="SUPFAM" id="SSF52283">
    <property type="entry name" value="Formate/glycerate dehydrogenase catalytic domain-like"/>
    <property type="match status" value="1"/>
</dbReference>
<gene>
    <name evidence="7" type="primary">pdxB</name>
    <name evidence="6" type="ORF">Lbir_0145</name>
    <name evidence="7" type="ORF">NCTC12437_02081</name>
</gene>
<dbReference type="GO" id="GO:0051287">
    <property type="term" value="F:NAD binding"/>
    <property type="evidence" value="ECO:0007669"/>
    <property type="project" value="InterPro"/>
</dbReference>
<dbReference type="AlphaFoldDB" id="A0A378IBU4"/>
<organism evidence="7 9">
    <name type="scientific">Legionella birminghamensis</name>
    <dbReference type="NCBI Taxonomy" id="28083"/>
    <lineage>
        <taxon>Bacteria</taxon>
        <taxon>Pseudomonadati</taxon>
        <taxon>Pseudomonadota</taxon>
        <taxon>Gammaproteobacteria</taxon>
        <taxon>Legionellales</taxon>
        <taxon>Legionellaceae</taxon>
        <taxon>Legionella</taxon>
    </lineage>
</organism>
<keyword evidence="8" id="KW-1185">Reference proteome</keyword>
<dbReference type="GO" id="GO:0030267">
    <property type="term" value="F:glyoxylate reductase (NADPH) activity"/>
    <property type="evidence" value="ECO:0007669"/>
    <property type="project" value="TreeGrafter"/>
</dbReference>
<dbReference type="OrthoDB" id="9770208at2"/>
<feature type="domain" description="D-isomer specific 2-hydroxyacid dehydrogenase NAD-binding" evidence="5">
    <location>
        <begin position="110"/>
        <end position="249"/>
    </location>
</feature>
<evidence type="ECO:0000313" key="7">
    <source>
        <dbReference type="EMBL" id="STX32300.1"/>
    </source>
</evidence>
<dbReference type="Gene3D" id="3.30.1370.170">
    <property type="match status" value="1"/>
</dbReference>
<evidence type="ECO:0000313" key="6">
    <source>
        <dbReference type="EMBL" id="KTC76076.1"/>
    </source>
</evidence>
<dbReference type="InterPro" id="IPR029753">
    <property type="entry name" value="D-isomer_DH_CS"/>
</dbReference>
<dbReference type="PANTHER" id="PTHR10996">
    <property type="entry name" value="2-HYDROXYACID DEHYDROGENASE-RELATED"/>
    <property type="match status" value="1"/>
</dbReference>
<dbReference type="GO" id="GO:0033711">
    <property type="term" value="F:4-phosphoerythronate dehydrogenase activity"/>
    <property type="evidence" value="ECO:0007669"/>
    <property type="project" value="UniProtKB-EC"/>
</dbReference>
<dbReference type="RefSeq" id="WP_058522265.1">
    <property type="nucleotide sequence ID" value="NZ_CAAAHV010000039.1"/>
</dbReference>
<dbReference type="GO" id="GO:0004617">
    <property type="term" value="F:phosphoglycerate dehydrogenase activity"/>
    <property type="evidence" value="ECO:0007669"/>
    <property type="project" value="UniProtKB-EC"/>
</dbReference>
<keyword evidence="2" id="KW-0520">NAD</keyword>